<evidence type="ECO:0000256" key="5">
    <source>
        <dbReference type="ARBA" id="ARBA00022496"/>
    </source>
</evidence>
<proteinExistence type="inferred from homology"/>
<keyword evidence="6" id="KW-0547">Nucleotide-binding</keyword>
<evidence type="ECO:0000256" key="4">
    <source>
        <dbReference type="ARBA" id="ARBA00022475"/>
    </source>
</evidence>
<keyword evidence="10" id="KW-0472">Membrane</keyword>
<evidence type="ECO:0000256" key="6">
    <source>
        <dbReference type="ARBA" id="ARBA00022741"/>
    </source>
</evidence>
<dbReference type="AlphaFoldDB" id="A0A918K8W5"/>
<comment type="caution">
    <text evidence="12">The sequence shown here is derived from an EMBL/GenBank/DDBJ whole genome shotgun (WGS) entry which is preliminary data.</text>
</comment>
<keyword evidence="8" id="KW-0408">Iron</keyword>
<organism evidence="12 13">
    <name type="scientific">Saccharospirillum salsuginis</name>
    <dbReference type="NCBI Taxonomy" id="418750"/>
    <lineage>
        <taxon>Bacteria</taxon>
        <taxon>Pseudomonadati</taxon>
        <taxon>Pseudomonadota</taxon>
        <taxon>Gammaproteobacteria</taxon>
        <taxon>Oceanospirillales</taxon>
        <taxon>Saccharospirillaceae</taxon>
        <taxon>Saccharospirillum</taxon>
    </lineage>
</organism>
<accession>A0A918K8W5</accession>
<dbReference type="InterPro" id="IPR027417">
    <property type="entry name" value="P-loop_NTPase"/>
</dbReference>
<dbReference type="Pfam" id="PF00005">
    <property type="entry name" value="ABC_tran"/>
    <property type="match status" value="1"/>
</dbReference>
<dbReference type="GO" id="GO:0006826">
    <property type="term" value="P:iron ion transport"/>
    <property type="evidence" value="ECO:0007669"/>
    <property type="project" value="UniProtKB-KW"/>
</dbReference>
<dbReference type="GO" id="GO:0005524">
    <property type="term" value="F:ATP binding"/>
    <property type="evidence" value="ECO:0007669"/>
    <property type="project" value="UniProtKB-KW"/>
</dbReference>
<keyword evidence="4" id="KW-1003">Cell membrane</keyword>
<evidence type="ECO:0000256" key="8">
    <source>
        <dbReference type="ARBA" id="ARBA00023004"/>
    </source>
</evidence>
<feature type="domain" description="ABC transporter" evidence="11">
    <location>
        <begin position="14"/>
        <end position="250"/>
    </location>
</feature>
<dbReference type="InterPro" id="IPR051535">
    <property type="entry name" value="Siderophore_ABC-ATPase"/>
</dbReference>
<name>A0A918K8W5_9GAMM</name>
<dbReference type="EMBL" id="BMXR01000005">
    <property type="protein sequence ID" value="GGX54974.1"/>
    <property type="molecule type" value="Genomic_DNA"/>
</dbReference>
<dbReference type="PROSITE" id="PS50893">
    <property type="entry name" value="ABC_TRANSPORTER_2"/>
    <property type="match status" value="1"/>
</dbReference>
<reference evidence="12" key="1">
    <citation type="journal article" date="2014" name="Int. J. Syst. Evol. Microbiol.">
        <title>Complete genome sequence of Corynebacterium casei LMG S-19264T (=DSM 44701T), isolated from a smear-ripened cheese.</title>
        <authorList>
            <consortium name="US DOE Joint Genome Institute (JGI-PGF)"/>
            <person name="Walter F."/>
            <person name="Albersmeier A."/>
            <person name="Kalinowski J."/>
            <person name="Ruckert C."/>
        </authorList>
    </citation>
    <scope>NUCLEOTIDE SEQUENCE</scope>
    <source>
        <strain evidence="12">KCTC 22169</strain>
    </source>
</reference>
<keyword evidence="3" id="KW-0813">Transport</keyword>
<evidence type="ECO:0000259" key="11">
    <source>
        <dbReference type="PROSITE" id="PS50893"/>
    </source>
</evidence>
<keyword evidence="13" id="KW-1185">Reference proteome</keyword>
<gene>
    <name evidence="12" type="ORF">GCM10007392_23150</name>
</gene>
<evidence type="ECO:0000256" key="3">
    <source>
        <dbReference type="ARBA" id="ARBA00022448"/>
    </source>
</evidence>
<evidence type="ECO:0000256" key="2">
    <source>
        <dbReference type="ARBA" id="ARBA00005417"/>
    </source>
</evidence>
<evidence type="ECO:0000256" key="1">
    <source>
        <dbReference type="ARBA" id="ARBA00004202"/>
    </source>
</evidence>
<dbReference type="FunFam" id="3.40.50.300:FF:000134">
    <property type="entry name" value="Iron-enterobactin ABC transporter ATP-binding protein"/>
    <property type="match status" value="1"/>
</dbReference>
<keyword evidence="5" id="KW-0410">Iron transport</keyword>
<dbReference type="PANTHER" id="PTHR42771">
    <property type="entry name" value="IRON(3+)-HYDROXAMATE IMPORT ATP-BINDING PROTEIN FHUC"/>
    <property type="match status" value="1"/>
</dbReference>
<evidence type="ECO:0000256" key="7">
    <source>
        <dbReference type="ARBA" id="ARBA00022840"/>
    </source>
</evidence>
<reference evidence="12" key="2">
    <citation type="submission" date="2020-09" db="EMBL/GenBank/DDBJ databases">
        <authorList>
            <person name="Sun Q."/>
            <person name="Kim S."/>
        </authorList>
    </citation>
    <scope>NUCLEOTIDE SEQUENCE</scope>
    <source>
        <strain evidence="12">KCTC 22169</strain>
    </source>
</reference>
<comment type="similarity">
    <text evidence="2">Belongs to the ABC transporter superfamily.</text>
</comment>
<dbReference type="GO" id="GO:0005886">
    <property type="term" value="C:plasma membrane"/>
    <property type="evidence" value="ECO:0007669"/>
    <property type="project" value="UniProtKB-SubCell"/>
</dbReference>
<evidence type="ECO:0000313" key="12">
    <source>
        <dbReference type="EMBL" id="GGX54974.1"/>
    </source>
</evidence>
<sequence length="283" mass="31404">MSDSVKTPFQRKRLRGEQLTVGYDEAAILNQVNFQVPDSQVTVLVGPNGSGKSTLLKTLARILSPREGQVMLDGKDIHKTRTREVAQKLGLLPQGPIAPEGLTVRELVAQGRFPHQNLLRQWSSEDERAVGEAMEIAQVTEFADRPIDGLSGGQRQRCWIAMVLAQETDLILLDEPTTFLDLKVQVDLMNLLVRLAHDTDRTLVVVLHELNLAAAYADYLVMMRDGAIHHHGAPDTIFTSDNLKSVFDLDAHVIRDPHSHRLICVPAPVPAETRDIEVGIRIA</sequence>
<dbReference type="SMART" id="SM00382">
    <property type="entry name" value="AAA"/>
    <property type="match status" value="1"/>
</dbReference>
<dbReference type="InterPro" id="IPR003593">
    <property type="entry name" value="AAA+_ATPase"/>
</dbReference>
<keyword evidence="7 12" id="KW-0067">ATP-binding</keyword>
<dbReference type="PANTHER" id="PTHR42771:SF2">
    <property type="entry name" value="IRON(3+)-HYDROXAMATE IMPORT ATP-BINDING PROTEIN FHUC"/>
    <property type="match status" value="1"/>
</dbReference>
<dbReference type="RefSeq" id="WP_189608704.1">
    <property type="nucleotide sequence ID" value="NZ_BMXR01000005.1"/>
</dbReference>
<protein>
    <submittedName>
        <fullName evidence="12">Iron-enterobactin transporter ATP-binding protein</fullName>
    </submittedName>
</protein>
<keyword evidence="9" id="KW-0406">Ion transport</keyword>
<dbReference type="GO" id="GO:0016887">
    <property type="term" value="F:ATP hydrolysis activity"/>
    <property type="evidence" value="ECO:0007669"/>
    <property type="project" value="InterPro"/>
</dbReference>
<dbReference type="InterPro" id="IPR003439">
    <property type="entry name" value="ABC_transporter-like_ATP-bd"/>
</dbReference>
<dbReference type="SUPFAM" id="SSF52540">
    <property type="entry name" value="P-loop containing nucleoside triphosphate hydrolases"/>
    <property type="match status" value="1"/>
</dbReference>
<dbReference type="Gene3D" id="3.40.50.300">
    <property type="entry name" value="P-loop containing nucleotide triphosphate hydrolases"/>
    <property type="match status" value="1"/>
</dbReference>
<evidence type="ECO:0000256" key="10">
    <source>
        <dbReference type="ARBA" id="ARBA00023136"/>
    </source>
</evidence>
<evidence type="ECO:0000313" key="13">
    <source>
        <dbReference type="Proteomes" id="UP000626148"/>
    </source>
</evidence>
<dbReference type="CDD" id="cd03214">
    <property type="entry name" value="ABC_Iron-Siderophores_B12_Hemin"/>
    <property type="match status" value="1"/>
</dbReference>
<comment type="subcellular location">
    <subcellularLocation>
        <location evidence="1">Cell membrane</location>
        <topology evidence="1">Peripheral membrane protein</topology>
    </subcellularLocation>
</comment>
<dbReference type="Proteomes" id="UP000626148">
    <property type="component" value="Unassembled WGS sequence"/>
</dbReference>
<evidence type="ECO:0000256" key="9">
    <source>
        <dbReference type="ARBA" id="ARBA00023065"/>
    </source>
</evidence>